<name>A0A956M497_UNCEI</name>
<evidence type="ECO:0000259" key="3">
    <source>
        <dbReference type="Pfam" id="PF06662"/>
    </source>
</evidence>
<protein>
    <recommendedName>
        <fullName evidence="3">D-glucuronyl C5-epimerase C-terminal domain-containing protein</fullName>
    </recommendedName>
</protein>
<evidence type="ECO:0000313" key="5">
    <source>
        <dbReference type="Proteomes" id="UP000697710"/>
    </source>
</evidence>
<reference evidence="4" key="2">
    <citation type="journal article" date="2021" name="Microbiome">
        <title>Successional dynamics and alternative stable states in a saline activated sludge microbial community over 9 years.</title>
        <authorList>
            <person name="Wang Y."/>
            <person name="Ye J."/>
            <person name="Ju F."/>
            <person name="Liu L."/>
            <person name="Boyd J.A."/>
            <person name="Deng Y."/>
            <person name="Parks D.H."/>
            <person name="Jiang X."/>
            <person name="Yin X."/>
            <person name="Woodcroft B.J."/>
            <person name="Tyson G.W."/>
            <person name="Hugenholtz P."/>
            <person name="Polz M.F."/>
            <person name="Zhang T."/>
        </authorList>
    </citation>
    <scope>NUCLEOTIDE SEQUENCE</scope>
    <source>
        <strain evidence="4">HKST-UBA01</strain>
    </source>
</reference>
<organism evidence="4 5">
    <name type="scientific">Eiseniibacteriota bacterium</name>
    <dbReference type="NCBI Taxonomy" id="2212470"/>
    <lineage>
        <taxon>Bacteria</taxon>
        <taxon>Candidatus Eiseniibacteriota</taxon>
    </lineage>
</organism>
<dbReference type="InterPro" id="IPR010598">
    <property type="entry name" value="C5-epim_C"/>
</dbReference>
<proteinExistence type="predicted"/>
<dbReference type="InterPro" id="IPR039721">
    <property type="entry name" value="C5-epimerase"/>
</dbReference>
<evidence type="ECO:0000256" key="1">
    <source>
        <dbReference type="SAM" id="MobiDB-lite"/>
    </source>
</evidence>
<feature type="transmembrane region" description="Helical" evidence="2">
    <location>
        <begin position="21"/>
        <end position="41"/>
    </location>
</feature>
<dbReference type="GO" id="GO:0047464">
    <property type="term" value="F:heparosan-N-sulfate-glucuronate 5-epimerase activity"/>
    <property type="evidence" value="ECO:0007669"/>
    <property type="project" value="InterPro"/>
</dbReference>
<dbReference type="Proteomes" id="UP000697710">
    <property type="component" value="Unassembled WGS sequence"/>
</dbReference>
<dbReference type="PANTHER" id="PTHR13174:SF3">
    <property type="entry name" value="D-GLUCURONYL C5-EPIMERASE"/>
    <property type="match status" value="1"/>
</dbReference>
<keyword evidence="2" id="KW-0472">Membrane</keyword>
<dbReference type="Pfam" id="PF06662">
    <property type="entry name" value="C5-epim_C"/>
    <property type="match status" value="1"/>
</dbReference>
<dbReference type="PANTHER" id="PTHR13174">
    <property type="entry name" value="D-GLUCURONYL C5-EPIMERASE"/>
    <property type="match status" value="1"/>
</dbReference>
<dbReference type="SUPFAM" id="SSF48208">
    <property type="entry name" value="Six-hairpin glycosidases"/>
    <property type="match status" value="1"/>
</dbReference>
<sequence>MNLERRALDRRDDPTPRPRPAKILARWILALLAVVPLVIFAREFVGYTMTYSRTQLHPAAGVDGPPRAYYLDWRRDWEDLDALRKAAREGVMATPRALRKDGRLVPDPIGVIQGGLAIHDQLLDDPDQPERRRILHDQLEWLRTSAVWLPDSVPVWPCYWSAGEYGLEGPWISAITQGQAVSLLTRGATYFDDSRYLRLAGHALAALRSPALPLIRSVDGDILFEEFPSVPPSTVLNGALCAWLGVWDYYRATGDPEVHDYAIRTIAAMDRRIGAYELGDWTRYDLIKTRPVSPTYQEIHATLAEAVHAITRERTWGERAGRWRSAANRPEIRARVFFQVLMAKVDRHWGGSVVRPRPEAMPSGLSGAPLAVRENSANRP</sequence>
<evidence type="ECO:0000256" key="2">
    <source>
        <dbReference type="SAM" id="Phobius"/>
    </source>
</evidence>
<gene>
    <name evidence="4" type="ORF">KC729_19415</name>
</gene>
<comment type="caution">
    <text evidence="4">The sequence shown here is derived from an EMBL/GenBank/DDBJ whole genome shotgun (WGS) entry which is preliminary data.</text>
</comment>
<keyword evidence="2" id="KW-0812">Transmembrane</keyword>
<keyword evidence="2" id="KW-1133">Transmembrane helix</keyword>
<dbReference type="EMBL" id="JAGQHR010000873">
    <property type="protein sequence ID" value="MCA9729862.1"/>
    <property type="molecule type" value="Genomic_DNA"/>
</dbReference>
<reference evidence="4" key="1">
    <citation type="submission" date="2020-04" db="EMBL/GenBank/DDBJ databases">
        <authorList>
            <person name="Zhang T."/>
        </authorList>
    </citation>
    <scope>NUCLEOTIDE SEQUENCE</scope>
    <source>
        <strain evidence="4">HKST-UBA01</strain>
    </source>
</reference>
<feature type="domain" description="D-glucuronyl C5-epimerase C-terminal" evidence="3">
    <location>
        <begin position="155"/>
        <end position="325"/>
    </location>
</feature>
<dbReference type="AlphaFoldDB" id="A0A956M497"/>
<dbReference type="InterPro" id="IPR008928">
    <property type="entry name" value="6-hairpin_glycosidase_sf"/>
</dbReference>
<dbReference type="GO" id="GO:0005975">
    <property type="term" value="P:carbohydrate metabolic process"/>
    <property type="evidence" value="ECO:0007669"/>
    <property type="project" value="InterPro"/>
</dbReference>
<feature type="region of interest" description="Disordered" evidence="1">
    <location>
        <begin position="356"/>
        <end position="380"/>
    </location>
</feature>
<accession>A0A956M497</accession>
<dbReference type="GO" id="GO:0015012">
    <property type="term" value="P:heparan sulfate proteoglycan biosynthetic process"/>
    <property type="evidence" value="ECO:0007669"/>
    <property type="project" value="InterPro"/>
</dbReference>
<evidence type="ECO:0000313" key="4">
    <source>
        <dbReference type="EMBL" id="MCA9729862.1"/>
    </source>
</evidence>